<dbReference type="InterPro" id="IPR036465">
    <property type="entry name" value="vWFA_dom_sf"/>
</dbReference>
<evidence type="ECO:0000313" key="2">
    <source>
        <dbReference type="EMBL" id="CAA3003628.1"/>
    </source>
</evidence>
<dbReference type="OrthoDB" id="5855668at2759"/>
<dbReference type="AlphaFoldDB" id="A0A8S0TDX7"/>
<dbReference type="Proteomes" id="UP000594638">
    <property type="component" value="Unassembled WGS sequence"/>
</dbReference>
<gene>
    <name evidence="2" type="ORF">OLEA9_A061411</name>
</gene>
<dbReference type="Pfam" id="PF07002">
    <property type="entry name" value="Copine"/>
    <property type="match status" value="1"/>
</dbReference>
<reference evidence="2 3" key="1">
    <citation type="submission" date="2019-12" db="EMBL/GenBank/DDBJ databases">
        <authorList>
            <person name="Alioto T."/>
            <person name="Alioto T."/>
            <person name="Gomez Garrido J."/>
        </authorList>
    </citation>
    <scope>NUCLEOTIDE SEQUENCE [LARGE SCALE GENOMIC DNA]</scope>
</reference>
<feature type="domain" description="VWFA" evidence="1">
    <location>
        <begin position="71"/>
        <end position="276"/>
    </location>
</feature>
<evidence type="ECO:0000259" key="1">
    <source>
        <dbReference type="SMART" id="SM00327"/>
    </source>
</evidence>
<comment type="caution">
    <text evidence="2">The sequence shown here is derived from an EMBL/GenBank/DDBJ whole genome shotgun (WGS) entry which is preliminary data.</text>
</comment>
<dbReference type="GO" id="GO:0016567">
    <property type="term" value="P:protein ubiquitination"/>
    <property type="evidence" value="ECO:0007669"/>
    <property type="project" value="TreeGrafter"/>
</dbReference>
<accession>A0A8S0TDX7</accession>
<protein>
    <recommendedName>
        <fullName evidence="1">VWFA domain-containing protein</fullName>
    </recommendedName>
</protein>
<organism evidence="2 3">
    <name type="scientific">Olea europaea subsp. europaea</name>
    <dbReference type="NCBI Taxonomy" id="158383"/>
    <lineage>
        <taxon>Eukaryota</taxon>
        <taxon>Viridiplantae</taxon>
        <taxon>Streptophyta</taxon>
        <taxon>Embryophyta</taxon>
        <taxon>Tracheophyta</taxon>
        <taxon>Spermatophyta</taxon>
        <taxon>Magnoliopsida</taxon>
        <taxon>eudicotyledons</taxon>
        <taxon>Gunneridae</taxon>
        <taxon>Pentapetalae</taxon>
        <taxon>asterids</taxon>
        <taxon>lamiids</taxon>
        <taxon>Lamiales</taxon>
        <taxon>Oleaceae</taxon>
        <taxon>Oleeae</taxon>
        <taxon>Olea</taxon>
    </lineage>
</organism>
<dbReference type="InterPro" id="IPR010734">
    <property type="entry name" value="Copine_C"/>
</dbReference>
<dbReference type="EMBL" id="CACTIH010005994">
    <property type="protein sequence ID" value="CAA3003628.1"/>
    <property type="molecule type" value="Genomic_DNA"/>
</dbReference>
<sequence length="293" mass="32064">MGGKQTKYSNCKHSDSLSYGSPYCPLPQHLSPGNSMNSNGTKFLSRYRRIDDNYSSLDQVKEALAQSGLESSNLIIGIDFTKSNEWMGKHSSNEKSLHHIGEGLNPYQHAISIIGSTLSAFDEDNLIPCFGFGDVTTHDQDVFSFYPDNKPCNGFEEVLSRYREIVPNVRLAGPTSYAPIIETAIGVVDKSGGQYHVLLIIVDGQVTRSVDTSVGQLSPQERSTVEAIVKASNYPLSIVLVGVGDGPWHMMQKFDDNIPARAFDNIQVRTGPSSILNPCIIHAQLVELCGTKP</sequence>
<dbReference type="PANTHER" id="PTHR45751:SF51">
    <property type="entry name" value="OS06G0608800 PROTEIN"/>
    <property type="match status" value="1"/>
</dbReference>
<keyword evidence="3" id="KW-1185">Reference proteome</keyword>
<dbReference type="SUPFAM" id="SSF53300">
    <property type="entry name" value="vWA-like"/>
    <property type="match status" value="1"/>
</dbReference>
<dbReference type="Gramene" id="OE9A061411T4">
    <property type="protein sequence ID" value="OE9A061411C4"/>
    <property type="gene ID" value="OE9A061411"/>
</dbReference>
<name>A0A8S0TDX7_OLEEU</name>
<dbReference type="GO" id="GO:0005634">
    <property type="term" value="C:nucleus"/>
    <property type="evidence" value="ECO:0007669"/>
    <property type="project" value="TreeGrafter"/>
</dbReference>
<proteinExistence type="predicted"/>
<dbReference type="InterPro" id="IPR052079">
    <property type="entry name" value="E3_ligase/Copine_domain"/>
</dbReference>
<dbReference type="PANTHER" id="PTHR45751">
    <property type="entry name" value="COPINE FAMILY PROTEIN 1"/>
    <property type="match status" value="1"/>
</dbReference>
<dbReference type="GO" id="GO:0004842">
    <property type="term" value="F:ubiquitin-protein transferase activity"/>
    <property type="evidence" value="ECO:0007669"/>
    <property type="project" value="TreeGrafter"/>
</dbReference>
<dbReference type="SMART" id="SM00327">
    <property type="entry name" value="VWA"/>
    <property type="match status" value="1"/>
</dbReference>
<evidence type="ECO:0000313" key="3">
    <source>
        <dbReference type="Proteomes" id="UP000594638"/>
    </source>
</evidence>
<dbReference type="InterPro" id="IPR002035">
    <property type="entry name" value="VWF_A"/>
</dbReference>